<feature type="transmembrane region" description="Helical" evidence="2">
    <location>
        <begin position="689"/>
        <end position="708"/>
    </location>
</feature>
<dbReference type="InterPro" id="IPR052728">
    <property type="entry name" value="O2_lipid_transport_reg"/>
</dbReference>
<dbReference type="InterPro" id="IPR002656">
    <property type="entry name" value="Acyl_transf_3_dom"/>
</dbReference>
<feature type="transmembrane region" description="Helical" evidence="2">
    <location>
        <begin position="449"/>
        <end position="473"/>
    </location>
</feature>
<feature type="transmembrane region" description="Helical" evidence="2">
    <location>
        <begin position="302"/>
        <end position="326"/>
    </location>
</feature>
<feature type="compositionally biased region" description="Polar residues" evidence="1">
    <location>
        <begin position="797"/>
        <end position="811"/>
    </location>
</feature>
<dbReference type="GO" id="GO:0016747">
    <property type="term" value="F:acyltransferase activity, transferring groups other than amino-acyl groups"/>
    <property type="evidence" value="ECO:0007669"/>
    <property type="project" value="InterPro"/>
</dbReference>
<name>A0A0N5ABK0_9BILA</name>
<feature type="transmembrane region" description="Helical" evidence="2">
    <location>
        <begin position="263"/>
        <end position="282"/>
    </location>
</feature>
<feature type="transmembrane region" description="Helical" evidence="2">
    <location>
        <begin position="515"/>
        <end position="535"/>
    </location>
</feature>
<dbReference type="Pfam" id="PF20146">
    <property type="entry name" value="NRF"/>
    <property type="match status" value="1"/>
</dbReference>
<proteinExistence type="predicted"/>
<keyword evidence="4" id="KW-1185">Reference proteome</keyword>
<evidence type="ECO:0000256" key="2">
    <source>
        <dbReference type="SAM" id="Phobius"/>
    </source>
</evidence>
<dbReference type="PANTHER" id="PTHR11161">
    <property type="entry name" value="O-ACYLTRANSFERASE"/>
    <property type="match status" value="1"/>
</dbReference>
<feature type="transmembrane region" description="Helical" evidence="2">
    <location>
        <begin position="541"/>
        <end position="560"/>
    </location>
</feature>
<evidence type="ECO:0000259" key="3">
    <source>
        <dbReference type="SMART" id="SM00703"/>
    </source>
</evidence>
<feature type="compositionally biased region" description="Basic and acidic residues" evidence="1">
    <location>
        <begin position="812"/>
        <end position="823"/>
    </location>
</feature>
<evidence type="ECO:0000313" key="4">
    <source>
        <dbReference type="Proteomes" id="UP000046393"/>
    </source>
</evidence>
<evidence type="ECO:0000313" key="5">
    <source>
        <dbReference type="WBParaSite" id="SMUV_0000152601-mRNA-1"/>
    </source>
</evidence>
<feature type="domain" description="Nose resistant-to-fluoxetine protein N-terminal" evidence="3">
    <location>
        <begin position="46"/>
        <end position="167"/>
    </location>
</feature>
<sequence>MPFTWPGTINWDVDVISNEQCREDVEFWISRVELYLNWTKANCTNDTDCTAMQQQALDENLFAIKQLDSFGKPPSNILGLNVVWLGSWDECINVKAGKNYAGKFFWINIAPDLKRMMMSIDIDTEISCDGGSQLRWSVCMPESCGDELELVSTICFVSSITEPFQDITALFRSANNDTDGLIEFCNAHGHPTSAPKKNGFCLFVGSLVIISSLIDYLTESLQNDSYSCKRLRSVKTLLFFSIYTNGAEILSTKKRAGQIHSLNCIRAVSMTWVVICHIIMLYQNGDNPLDASAMKDYFLNEAFLNGFPAVDSFLFIGGVLLGFLFFKEMKQSPRSLTNPVYWSLYYIHRYPKILINLINHICKSVLKYHLYLTNFRLSIPYFTFLGFYTIIWPYVVKGPQKISSDIDYCKKYWWRNVLYITNFFPSSKMCMIHTWYLSTDMWIHNFSPILLIPLVLSPIVGGITALALMILTIGATYGVYYKYDFPPTSTGFAANLAADPEGFDRFMKYVYTAPWIRYIPNLIGILFGYILHRIGNRRVRMNWVIALNCYQTSLIYFLTLYEVKLEVSWKKLFLVSIILWIAAIATGIGCIYGLHDYNRGSTTMNKFQSASYNVFHRVGWSLALGWAVLACQWNKAGFIKNFMEHGFWMPLARLGYCAYLVHFLVIYTFFSQDRTVLHFVGVPATYMHVGLPCFILSYAFAFVWSVCIEIPFAKLEKMITSIITGKRPHTKEITKIDEKTMDSLAAAVVSNSAVTYPYTSNALDNAHRKVNPWSTDELHGKNFFEEKVSNSWKTDEIQNQTNPDQSASTEEAVTKKEDAGLHL</sequence>
<dbReference type="SMART" id="SM00703">
    <property type="entry name" value="NRF"/>
    <property type="match status" value="1"/>
</dbReference>
<feature type="transmembrane region" description="Helical" evidence="2">
    <location>
        <begin position="417"/>
        <end position="437"/>
    </location>
</feature>
<reference evidence="5" key="1">
    <citation type="submission" date="2017-02" db="UniProtKB">
        <authorList>
            <consortium name="WormBaseParasite"/>
        </authorList>
    </citation>
    <scope>IDENTIFICATION</scope>
</reference>
<dbReference type="AlphaFoldDB" id="A0A0N5ABK0"/>
<dbReference type="InterPro" id="IPR006621">
    <property type="entry name" value="Nose-resist-to-fluoxetine_N"/>
</dbReference>
<feature type="region of interest" description="Disordered" evidence="1">
    <location>
        <begin position="794"/>
        <end position="823"/>
    </location>
</feature>
<dbReference type="PANTHER" id="PTHR11161:SF0">
    <property type="entry name" value="O-ACYLTRANSFERASE LIKE PROTEIN"/>
    <property type="match status" value="1"/>
</dbReference>
<keyword evidence="2" id="KW-0812">Transmembrane</keyword>
<keyword evidence="2" id="KW-1133">Transmembrane helix</keyword>
<organism evidence="4 5">
    <name type="scientific">Syphacia muris</name>
    <dbReference type="NCBI Taxonomy" id="451379"/>
    <lineage>
        <taxon>Eukaryota</taxon>
        <taxon>Metazoa</taxon>
        <taxon>Ecdysozoa</taxon>
        <taxon>Nematoda</taxon>
        <taxon>Chromadorea</taxon>
        <taxon>Rhabditida</taxon>
        <taxon>Spirurina</taxon>
        <taxon>Oxyuridomorpha</taxon>
        <taxon>Oxyuroidea</taxon>
        <taxon>Oxyuridae</taxon>
        <taxon>Syphacia</taxon>
    </lineage>
</organism>
<dbReference type="Pfam" id="PF01757">
    <property type="entry name" value="Acyl_transf_3"/>
    <property type="match status" value="1"/>
</dbReference>
<evidence type="ECO:0000256" key="1">
    <source>
        <dbReference type="SAM" id="MobiDB-lite"/>
    </source>
</evidence>
<keyword evidence="2" id="KW-0472">Membrane</keyword>
<dbReference type="WBParaSite" id="SMUV_0000152601-mRNA-1">
    <property type="protein sequence ID" value="SMUV_0000152601-mRNA-1"/>
    <property type="gene ID" value="SMUV_0000152601"/>
</dbReference>
<dbReference type="Proteomes" id="UP000046393">
    <property type="component" value="Unplaced"/>
</dbReference>
<feature type="transmembrane region" description="Helical" evidence="2">
    <location>
        <begin position="572"/>
        <end position="594"/>
    </location>
</feature>
<feature type="transmembrane region" description="Helical" evidence="2">
    <location>
        <begin position="378"/>
        <end position="396"/>
    </location>
</feature>
<protein>
    <submittedName>
        <fullName evidence="5">NRF domain-containing protein</fullName>
    </submittedName>
</protein>
<accession>A0A0N5ABK0</accession>
<feature type="transmembrane region" description="Helical" evidence="2">
    <location>
        <begin position="651"/>
        <end position="669"/>
    </location>
</feature>